<dbReference type="EMBL" id="JBHSAY010000005">
    <property type="protein sequence ID" value="MFC4130678.1"/>
    <property type="molecule type" value="Genomic_DNA"/>
</dbReference>
<gene>
    <name evidence="2" type="ORF">ACFOZ4_08680</name>
</gene>
<dbReference type="Gene3D" id="3.30.1310.10">
    <property type="entry name" value="Nucleoid-associated protein YbaB-like domain"/>
    <property type="match status" value="1"/>
</dbReference>
<dbReference type="RefSeq" id="WP_253757436.1">
    <property type="nucleotide sequence ID" value="NZ_JAMZDZ010000001.1"/>
</dbReference>
<name>A0ABV8LJ86_9ACTN</name>
<evidence type="ECO:0000256" key="1">
    <source>
        <dbReference type="SAM" id="MobiDB-lite"/>
    </source>
</evidence>
<dbReference type="SUPFAM" id="SSF82607">
    <property type="entry name" value="YbaB-like"/>
    <property type="match status" value="1"/>
</dbReference>
<sequence>MFQNIDAAEEWLESWSAGVSEQAARAAQLSSRVASLTGKAESNDGSIRVTVGASGQVEKLELDDRVQRLRGADLAAEILGVMRKAQAKLSQQVAEEVQATVGADTETGRAVIHSFDTRFPQPAEDGQDGGGRHGR</sequence>
<dbReference type="Proteomes" id="UP001595816">
    <property type="component" value="Unassembled WGS sequence"/>
</dbReference>
<protein>
    <submittedName>
        <fullName evidence="2">YbaB/EbfC family nucleoid-associated protein</fullName>
    </submittedName>
</protein>
<keyword evidence="3" id="KW-1185">Reference proteome</keyword>
<evidence type="ECO:0000313" key="3">
    <source>
        <dbReference type="Proteomes" id="UP001595816"/>
    </source>
</evidence>
<organism evidence="2 3">
    <name type="scientific">Hamadaea flava</name>
    <dbReference type="NCBI Taxonomy" id="1742688"/>
    <lineage>
        <taxon>Bacteria</taxon>
        <taxon>Bacillati</taxon>
        <taxon>Actinomycetota</taxon>
        <taxon>Actinomycetes</taxon>
        <taxon>Micromonosporales</taxon>
        <taxon>Micromonosporaceae</taxon>
        <taxon>Hamadaea</taxon>
    </lineage>
</organism>
<reference evidence="3" key="1">
    <citation type="journal article" date="2019" name="Int. J. Syst. Evol. Microbiol.">
        <title>The Global Catalogue of Microorganisms (GCM) 10K type strain sequencing project: providing services to taxonomists for standard genome sequencing and annotation.</title>
        <authorList>
            <consortium name="The Broad Institute Genomics Platform"/>
            <consortium name="The Broad Institute Genome Sequencing Center for Infectious Disease"/>
            <person name="Wu L."/>
            <person name="Ma J."/>
        </authorList>
    </citation>
    <scope>NUCLEOTIDE SEQUENCE [LARGE SCALE GENOMIC DNA]</scope>
    <source>
        <strain evidence="3">CGMCC 4.7289</strain>
    </source>
</reference>
<dbReference type="Pfam" id="PF02575">
    <property type="entry name" value="YbaB_DNA_bd"/>
    <property type="match status" value="1"/>
</dbReference>
<feature type="region of interest" description="Disordered" evidence="1">
    <location>
        <begin position="113"/>
        <end position="135"/>
    </location>
</feature>
<accession>A0ABV8LJ86</accession>
<dbReference type="InterPro" id="IPR036894">
    <property type="entry name" value="YbaB-like_sf"/>
</dbReference>
<comment type="caution">
    <text evidence="2">The sequence shown here is derived from an EMBL/GenBank/DDBJ whole genome shotgun (WGS) entry which is preliminary data.</text>
</comment>
<evidence type="ECO:0000313" key="2">
    <source>
        <dbReference type="EMBL" id="MFC4130678.1"/>
    </source>
</evidence>
<dbReference type="InterPro" id="IPR004401">
    <property type="entry name" value="YbaB/EbfC"/>
</dbReference>
<proteinExistence type="predicted"/>